<name>A0A812QJS4_9DINO</name>
<gene>
    <name evidence="1" type="ORF">SNAT2548_LOCUS21086</name>
</gene>
<sequence length="130" mass="14716">MSSITPVDGNEADFMDYHIEIANYVSGPQIQQSNILIRTQDGIVAKGVEDIYKELKEKGVKIGGPEDIGGYRYPFRFATPAQAMNAMTLYYGYESFTGSDTTWPSERYKSSFKLRLRVPRELLKAHPEVI</sequence>
<dbReference type="AlphaFoldDB" id="A0A812QJS4"/>
<evidence type="ECO:0000313" key="2">
    <source>
        <dbReference type="Proteomes" id="UP000604046"/>
    </source>
</evidence>
<protein>
    <submittedName>
        <fullName evidence="1">Uncharacterized protein</fullName>
    </submittedName>
</protein>
<comment type="caution">
    <text evidence="1">The sequence shown here is derived from an EMBL/GenBank/DDBJ whole genome shotgun (WGS) entry which is preliminary data.</text>
</comment>
<keyword evidence="2" id="KW-1185">Reference proteome</keyword>
<organism evidence="1 2">
    <name type="scientific">Symbiodinium natans</name>
    <dbReference type="NCBI Taxonomy" id="878477"/>
    <lineage>
        <taxon>Eukaryota</taxon>
        <taxon>Sar</taxon>
        <taxon>Alveolata</taxon>
        <taxon>Dinophyceae</taxon>
        <taxon>Suessiales</taxon>
        <taxon>Symbiodiniaceae</taxon>
        <taxon>Symbiodinium</taxon>
    </lineage>
</organism>
<reference evidence="1" key="1">
    <citation type="submission" date="2021-02" db="EMBL/GenBank/DDBJ databases">
        <authorList>
            <person name="Dougan E. K."/>
            <person name="Rhodes N."/>
            <person name="Thang M."/>
            <person name="Chan C."/>
        </authorList>
    </citation>
    <scope>NUCLEOTIDE SEQUENCE</scope>
</reference>
<dbReference type="Proteomes" id="UP000604046">
    <property type="component" value="Unassembled WGS sequence"/>
</dbReference>
<accession>A0A812QJS4</accession>
<evidence type="ECO:0000313" key="1">
    <source>
        <dbReference type="EMBL" id="CAE7386666.1"/>
    </source>
</evidence>
<proteinExistence type="predicted"/>
<dbReference type="EMBL" id="CAJNDS010002235">
    <property type="protein sequence ID" value="CAE7386666.1"/>
    <property type="molecule type" value="Genomic_DNA"/>
</dbReference>